<keyword evidence="4 7" id="KW-1133">Transmembrane helix</keyword>
<keyword evidence="2" id="KW-1003">Cell membrane</keyword>
<dbReference type="InterPro" id="IPR050833">
    <property type="entry name" value="Poly_Biosynth_Transport"/>
</dbReference>
<feature type="transmembrane region" description="Helical" evidence="7">
    <location>
        <begin position="305"/>
        <end position="328"/>
    </location>
</feature>
<evidence type="ECO:0008006" key="10">
    <source>
        <dbReference type="Google" id="ProtNLM"/>
    </source>
</evidence>
<evidence type="ECO:0000256" key="3">
    <source>
        <dbReference type="ARBA" id="ARBA00022692"/>
    </source>
</evidence>
<feature type="transmembrane region" description="Helical" evidence="7">
    <location>
        <begin position="47"/>
        <end position="65"/>
    </location>
</feature>
<reference evidence="8" key="1">
    <citation type="submission" date="2022-10" db="EMBL/GenBank/DDBJ databases">
        <authorList>
            <person name="Koch H."/>
        </authorList>
    </citation>
    <scope>NUCLEOTIDE SEQUENCE</scope>
    <source>
        <strain evidence="8">DNF</strain>
    </source>
</reference>
<gene>
    <name evidence="8" type="ORF">DNFV4_04427</name>
</gene>
<dbReference type="PANTHER" id="PTHR30250:SF11">
    <property type="entry name" value="O-ANTIGEN TRANSPORTER-RELATED"/>
    <property type="match status" value="1"/>
</dbReference>
<dbReference type="AlphaFoldDB" id="A0AA86N3A6"/>
<evidence type="ECO:0000256" key="6">
    <source>
        <dbReference type="SAM" id="MobiDB-lite"/>
    </source>
</evidence>
<dbReference type="KEGG" id="nti:DNFV4_04427"/>
<evidence type="ECO:0000256" key="5">
    <source>
        <dbReference type="ARBA" id="ARBA00023136"/>
    </source>
</evidence>
<feature type="transmembrane region" description="Helical" evidence="7">
    <location>
        <begin position="422"/>
        <end position="440"/>
    </location>
</feature>
<feature type="transmembrane region" description="Helical" evidence="7">
    <location>
        <begin position="334"/>
        <end position="357"/>
    </location>
</feature>
<name>A0AA86N3A6_9BACT</name>
<dbReference type="Proteomes" id="UP001179121">
    <property type="component" value="Chromosome"/>
</dbReference>
<feature type="transmembrane region" description="Helical" evidence="7">
    <location>
        <begin position="21"/>
        <end position="41"/>
    </location>
</feature>
<evidence type="ECO:0000313" key="8">
    <source>
        <dbReference type="EMBL" id="CAI4033985.1"/>
    </source>
</evidence>
<feature type="region of interest" description="Disordered" evidence="6">
    <location>
        <begin position="494"/>
        <end position="520"/>
    </location>
</feature>
<feature type="transmembrane region" description="Helical" evidence="7">
    <location>
        <begin position="170"/>
        <end position="194"/>
    </location>
</feature>
<evidence type="ECO:0000256" key="4">
    <source>
        <dbReference type="ARBA" id="ARBA00022989"/>
    </source>
</evidence>
<evidence type="ECO:0000256" key="2">
    <source>
        <dbReference type="ARBA" id="ARBA00022475"/>
    </source>
</evidence>
<keyword evidence="5 7" id="KW-0472">Membrane</keyword>
<feature type="transmembrane region" description="Helical" evidence="7">
    <location>
        <begin position="389"/>
        <end position="410"/>
    </location>
</feature>
<keyword evidence="3 7" id="KW-0812">Transmembrane</keyword>
<protein>
    <recommendedName>
        <fullName evidence="10">Polysaccharide biosynthesis protein</fullName>
    </recommendedName>
</protein>
<dbReference type="EMBL" id="OX365700">
    <property type="protein sequence ID" value="CAI4033985.1"/>
    <property type="molecule type" value="Genomic_DNA"/>
</dbReference>
<dbReference type="Pfam" id="PF13440">
    <property type="entry name" value="Polysacc_synt_3"/>
    <property type="match status" value="1"/>
</dbReference>
<evidence type="ECO:0000256" key="1">
    <source>
        <dbReference type="ARBA" id="ARBA00004651"/>
    </source>
</evidence>
<feature type="transmembrane region" description="Helical" evidence="7">
    <location>
        <begin position="261"/>
        <end position="284"/>
    </location>
</feature>
<comment type="subcellular location">
    <subcellularLocation>
        <location evidence="1">Cell membrane</location>
        <topology evidence="1">Multi-pass membrane protein</topology>
    </subcellularLocation>
</comment>
<feature type="transmembrane region" description="Helical" evidence="7">
    <location>
        <begin position="364"/>
        <end position="383"/>
    </location>
</feature>
<feature type="transmembrane region" description="Helical" evidence="7">
    <location>
        <begin position="86"/>
        <end position="108"/>
    </location>
</feature>
<feature type="transmembrane region" description="Helical" evidence="7">
    <location>
        <begin position="215"/>
        <end position="234"/>
    </location>
</feature>
<dbReference type="GO" id="GO:0005886">
    <property type="term" value="C:plasma membrane"/>
    <property type="evidence" value="ECO:0007669"/>
    <property type="project" value="UniProtKB-SubCell"/>
</dbReference>
<dbReference type="PANTHER" id="PTHR30250">
    <property type="entry name" value="PST FAMILY PREDICTED COLANIC ACID TRANSPORTER"/>
    <property type="match status" value="1"/>
</dbReference>
<dbReference type="RefSeq" id="WP_289271406.1">
    <property type="nucleotide sequence ID" value="NZ_OX365700.1"/>
</dbReference>
<sequence length="520" mass="54713">MTTARFLAHPGRHLLDGTLRVLLAEALFPVTGLVTAAFLTRNLGADGYGLLTLAVTLVGLAEWSINSLFSRATIKHVGESPDWRPLGTVAVQLQFRMGIWVMVAMWMLALPFARLLNEPTLAACLALMAVDIPLFALAQAHRHILAGTGAYQACASASAGRWLARLLFVIILVSGGLSVFGVILAIIGSTLLELRLYRRTLRPALFSKTGSKSWALWHYSWPLFLSAVGLAALGRMDLFALKVLGATVEEAGLYGAAQNLALLPTLLGMSAAPLLLSSVSRALARGDAGLARMMTEQALRGALTMFPFAAVIAGSAGEISACLFGASFQETGRFLPALIFGAAATLPLTVALTVVIADGKPRMTVALTGPLVPLALLGHMLIIPRYGPLGASAVTALAGFMGMLMGLVTLGRLWGVVPPLGLVVRTLIVSLFAFAAAAMWPTPGPLVFVKLFVLTGLIVACYWALREFTQDEITLVRSLLMGRGHAVPSVNDAGGTSGTAPIVEEPVGSGRTARGETVFP</sequence>
<evidence type="ECO:0000256" key="7">
    <source>
        <dbReference type="SAM" id="Phobius"/>
    </source>
</evidence>
<feature type="transmembrane region" description="Helical" evidence="7">
    <location>
        <begin position="446"/>
        <end position="465"/>
    </location>
</feature>
<evidence type="ECO:0000313" key="9">
    <source>
        <dbReference type="Proteomes" id="UP001179121"/>
    </source>
</evidence>
<organism evidence="8 9">
    <name type="scientific">Nitrospira tepida</name>
    <dbReference type="NCBI Taxonomy" id="2973512"/>
    <lineage>
        <taxon>Bacteria</taxon>
        <taxon>Pseudomonadati</taxon>
        <taxon>Nitrospirota</taxon>
        <taxon>Nitrospiria</taxon>
        <taxon>Nitrospirales</taxon>
        <taxon>Nitrospiraceae</taxon>
        <taxon>Nitrospira</taxon>
    </lineage>
</organism>
<proteinExistence type="predicted"/>
<accession>A0AA86N3A6</accession>
<keyword evidence="9" id="KW-1185">Reference proteome</keyword>